<dbReference type="NCBIfam" id="TIGR00026">
    <property type="entry name" value="hi_GC_TIGR00026"/>
    <property type="match status" value="1"/>
</dbReference>
<dbReference type="PANTHER" id="PTHR39428">
    <property type="entry name" value="F420H(2)-DEPENDENT QUINONE REDUCTASE RV1261C"/>
    <property type="match status" value="1"/>
</dbReference>
<protein>
    <submittedName>
        <fullName evidence="3">Nitroreductase family deazaflavin-dependent oxidoreductase</fullName>
    </submittedName>
</protein>
<dbReference type="InterPro" id="IPR004378">
    <property type="entry name" value="F420H2_quin_Rdtase"/>
</dbReference>
<evidence type="ECO:0000313" key="3">
    <source>
        <dbReference type="EMBL" id="QVJ02370.1"/>
    </source>
</evidence>
<dbReference type="KEGG" id="nec:KGD82_07330"/>
<dbReference type="Proteomes" id="UP000682416">
    <property type="component" value="Chromosome"/>
</dbReference>
<evidence type="ECO:0000256" key="2">
    <source>
        <dbReference type="ARBA" id="ARBA00049106"/>
    </source>
</evidence>
<accession>A0A975LB66</accession>
<dbReference type="GO" id="GO:0070967">
    <property type="term" value="F:coenzyme F420 binding"/>
    <property type="evidence" value="ECO:0007669"/>
    <property type="project" value="TreeGrafter"/>
</dbReference>
<proteinExistence type="inferred from homology"/>
<evidence type="ECO:0000313" key="4">
    <source>
        <dbReference type="Proteomes" id="UP000682416"/>
    </source>
</evidence>
<dbReference type="Pfam" id="PF04075">
    <property type="entry name" value="F420H2_quin_red"/>
    <property type="match status" value="1"/>
</dbReference>
<sequence length="158" mass="17357">MGLLTPLAVRIGALAWTPRLLPQITWLDRNLDRLSRGRLGLLDLAGLPNTVLTVRGRRSGRPRSTPLLCVPDGADHLVAGSAFGAPSTPAWAHNLRAARTAEIGRTGRRVTVRAEELTGADRDRAWARLCGVWPNFALYQRRTDRVIPVFRLTPVPDA</sequence>
<dbReference type="EMBL" id="CP074402">
    <property type="protein sequence ID" value="QVJ02370.1"/>
    <property type="molecule type" value="Genomic_DNA"/>
</dbReference>
<dbReference type="Gene3D" id="2.30.110.10">
    <property type="entry name" value="Electron Transport, Fmn-binding Protein, Chain A"/>
    <property type="match status" value="1"/>
</dbReference>
<keyword evidence="4" id="KW-1185">Reference proteome</keyword>
<organism evidence="3 4">
    <name type="scientific">Nocardiopsis eucommiae</name>
    <dbReference type="NCBI Taxonomy" id="2831970"/>
    <lineage>
        <taxon>Bacteria</taxon>
        <taxon>Bacillati</taxon>
        <taxon>Actinomycetota</taxon>
        <taxon>Actinomycetes</taxon>
        <taxon>Streptosporangiales</taxon>
        <taxon>Nocardiopsidaceae</taxon>
        <taxon>Nocardiopsis</taxon>
    </lineage>
</organism>
<dbReference type="PANTHER" id="PTHR39428:SF1">
    <property type="entry name" value="F420H(2)-DEPENDENT QUINONE REDUCTASE RV1261C"/>
    <property type="match status" value="1"/>
</dbReference>
<dbReference type="InterPro" id="IPR012349">
    <property type="entry name" value="Split_barrel_FMN-bd"/>
</dbReference>
<gene>
    <name evidence="3" type="ORF">KGD82_07330</name>
</gene>
<dbReference type="GO" id="GO:0005886">
    <property type="term" value="C:plasma membrane"/>
    <property type="evidence" value="ECO:0007669"/>
    <property type="project" value="TreeGrafter"/>
</dbReference>
<dbReference type="AlphaFoldDB" id="A0A975LB66"/>
<reference evidence="3" key="1">
    <citation type="submission" date="2021-05" db="EMBL/GenBank/DDBJ databases">
        <authorList>
            <person name="Kaiqin L."/>
            <person name="Jian G."/>
        </authorList>
    </citation>
    <scope>NUCLEOTIDE SEQUENCE</scope>
    <source>
        <strain evidence="3">HDS5</strain>
    </source>
</reference>
<evidence type="ECO:0000256" key="1">
    <source>
        <dbReference type="ARBA" id="ARBA00008710"/>
    </source>
</evidence>
<dbReference type="GO" id="GO:0016491">
    <property type="term" value="F:oxidoreductase activity"/>
    <property type="evidence" value="ECO:0007669"/>
    <property type="project" value="InterPro"/>
</dbReference>
<name>A0A975LB66_9ACTN</name>
<comment type="catalytic activity">
    <reaction evidence="2">
        <text>oxidized coenzyme F420-(gamma-L-Glu)(n) + a quinol + H(+) = reduced coenzyme F420-(gamma-L-Glu)(n) + a quinone</text>
        <dbReference type="Rhea" id="RHEA:39663"/>
        <dbReference type="Rhea" id="RHEA-COMP:12939"/>
        <dbReference type="Rhea" id="RHEA-COMP:14378"/>
        <dbReference type="ChEBI" id="CHEBI:15378"/>
        <dbReference type="ChEBI" id="CHEBI:24646"/>
        <dbReference type="ChEBI" id="CHEBI:132124"/>
        <dbReference type="ChEBI" id="CHEBI:133980"/>
        <dbReference type="ChEBI" id="CHEBI:139511"/>
    </reaction>
</comment>
<dbReference type="SUPFAM" id="SSF50475">
    <property type="entry name" value="FMN-binding split barrel"/>
    <property type="match status" value="1"/>
</dbReference>
<comment type="similarity">
    <text evidence="1">Belongs to the F420H(2)-dependent quinone reductase family.</text>
</comment>
<dbReference type="RefSeq" id="WP_378734847.1">
    <property type="nucleotide sequence ID" value="NZ_CBDRIY010000001.1"/>
</dbReference>